<dbReference type="InterPro" id="IPR050491">
    <property type="entry name" value="AmpC-like"/>
</dbReference>
<feature type="domain" description="Beta-lactamase-related" evidence="2">
    <location>
        <begin position="38"/>
        <end position="375"/>
    </location>
</feature>
<gene>
    <name evidence="4" type="ORF">SBRY_50615</name>
</gene>
<evidence type="ECO:0000259" key="2">
    <source>
        <dbReference type="Pfam" id="PF00144"/>
    </source>
</evidence>
<feature type="compositionally biased region" description="Gly residues" evidence="1">
    <location>
        <begin position="7"/>
        <end position="22"/>
    </location>
</feature>
<dbReference type="PANTHER" id="PTHR46825:SF7">
    <property type="entry name" value="D-ALANYL-D-ALANINE CARBOXYPEPTIDASE"/>
    <property type="match status" value="1"/>
</dbReference>
<dbReference type="EMBL" id="CAJVAX010000019">
    <property type="protein sequence ID" value="CAG7651439.1"/>
    <property type="molecule type" value="Genomic_DNA"/>
</dbReference>
<dbReference type="InterPro" id="IPR012338">
    <property type="entry name" value="Beta-lactam/transpept-like"/>
</dbReference>
<sequence>MQTGSETGTGGGPEGGAGGGGLLPATRRSLLHRVAVGQRDGRTPSLVGAVVRDGALVWCGSRSMIEGHAPDADTQYRIGSITKSFVAVLVMRLRDEGLLDLADPLSRHLPETALAEAGTAIGTAGADAAALDAAGLRAAGRLTVGQLLSHTSGLASETPGPWWERTPGDLRPELADVLGIDPVKHPAGRRYHYSNPGFALLGALVEQLRGVPWGEALRTEVLEPLGMARTTLLPQAPAAGGFAVHPWADVMRPEAVQDTGRMAPAGQLWSTAGDLARWAAFLMAGRDGVLGAATLEEMRQPAAPPEASDMDAGYGLGLQLSRRGGRLLAGHTGSMPGFLATVWVSPQDGVGAIALANATSGPQVGAIAADLLAITADAEPGLPAAWRPADTLGADLLELAGPWFWGTNAYALRIDAEGLPRLGPLTGQGRATRFHVEQNGTWTGREGYFAGETLRVVRAADGSVSHLDLGSFVFTREPYDPSAPVPGGFPGWH</sequence>
<evidence type="ECO:0000259" key="3">
    <source>
        <dbReference type="Pfam" id="PF24491"/>
    </source>
</evidence>
<dbReference type="AlphaFoldDB" id="A0A9W4H557"/>
<keyword evidence="5" id="KW-1185">Reference proteome</keyword>
<feature type="domain" description="DUF7586" evidence="3">
    <location>
        <begin position="394"/>
        <end position="476"/>
    </location>
</feature>
<comment type="caution">
    <text evidence="4">The sequence shown here is derived from an EMBL/GenBank/DDBJ whole genome shotgun (WGS) entry which is preliminary data.</text>
</comment>
<evidence type="ECO:0000313" key="4">
    <source>
        <dbReference type="EMBL" id="CAG7651439.1"/>
    </source>
</evidence>
<dbReference type="Pfam" id="PF24491">
    <property type="entry name" value="DUF7586"/>
    <property type="match status" value="1"/>
</dbReference>
<dbReference type="Pfam" id="PF00144">
    <property type="entry name" value="Beta-lactamase"/>
    <property type="match status" value="1"/>
</dbReference>
<dbReference type="Proteomes" id="UP001153328">
    <property type="component" value="Unassembled WGS sequence"/>
</dbReference>
<feature type="region of interest" description="Disordered" evidence="1">
    <location>
        <begin position="1"/>
        <end position="23"/>
    </location>
</feature>
<name>A0A9W4H557_9ACTN</name>
<keyword evidence="4" id="KW-0378">Hydrolase</keyword>
<dbReference type="SUPFAM" id="SSF56601">
    <property type="entry name" value="beta-lactamase/transpeptidase-like"/>
    <property type="match status" value="1"/>
</dbReference>
<dbReference type="Gene3D" id="3.40.710.10">
    <property type="entry name" value="DD-peptidase/beta-lactamase superfamily"/>
    <property type="match status" value="1"/>
</dbReference>
<accession>A0A9W4H557</accession>
<protein>
    <submittedName>
        <fullName evidence="4">D-alanyl-D-alanine carboxypeptidase</fullName>
    </submittedName>
</protein>
<dbReference type="InterPro" id="IPR056008">
    <property type="entry name" value="DUF7586"/>
</dbReference>
<dbReference type="PANTHER" id="PTHR46825">
    <property type="entry name" value="D-ALANYL-D-ALANINE-CARBOXYPEPTIDASE/ENDOPEPTIDASE AMPH"/>
    <property type="match status" value="1"/>
</dbReference>
<organism evidence="4 5">
    <name type="scientific">Actinacidiphila bryophytorum</name>
    <dbReference type="NCBI Taxonomy" id="1436133"/>
    <lineage>
        <taxon>Bacteria</taxon>
        <taxon>Bacillati</taxon>
        <taxon>Actinomycetota</taxon>
        <taxon>Actinomycetes</taxon>
        <taxon>Kitasatosporales</taxon>
        <taxon>Streptomycetaceae</taxon>
        <taxon>Actinacidiphila</taxon>
    </lineage>
</organism>
<dbReference type="InterPro" id="IPR001466">
    <property type="entry name" value="Beta-lactam-related"/>
</dbReference>
<keyword evidence="4" id="KW-0645">Protease</keyword>
<evidence type="ECO:0000256" key="1">
    <source>
        <dbReference type="SAM" id="MobiDB-lite"/>
    </source>
</evidence>
<dbReference type="GO" id="GO:0004180">
    <property type="term" value="F:carboxypeptidase activity"/>
    <property type="evidence" value="ECO:0007669"/>
    <property type="project" value="UniProtKB-KW"/>
</dbReference>
<keyword evidence="4" id="KW-0121">Carboxypeptidase</keyword>
<evidence type="ECO:0000313" key="5">
    <source>
        <dbReference type="Proteomes" id="UP001153328"/>
    </source>
</evidence>
<proteinExistence type="predicted"/>
<reference evidence="4" key="1">
    <citation type="submission" date="2021-06" db="EMBL/GenBank/DDBJ databases">
        <authorList>
            <person name="Arsene-Ploetze F."/>
        </authorList>
    </citation>
    <scope>NUCLEOTIDE SEQUENCE</scope>
    <source>
        <strain evidence="4">SBRY1</strain>
    </source>
</reference>